<protein>
    <submittedName>
        <fullName evidence="2">Uncharacterized protein</fullName>
    </submittedName>
</protein>
<feature type="region of interest" description="Disordered" evidence="1">
    <location>
        <begin position="85"/>
        <end position="107"/>
    </location>
</feature>
<name>A0A9I9E863_CUCME</name>
<reference evidence="2" key="1">
    <citation type="submission" date="2023-03" db="UniProtKB">
        <authorList>
            <consortium name="EnsemblPlants"/>
        </authorList>
    </citation>
    <scope>IDENTIFICATION</scope>
</reference>
<accession>A0A9I9E863</accession>
<dbReference type="Gramene" id="MELO3C030122.2.1">
    <property type="protein sequence ID" value="MELO3C030122.2.1"/>
    <property type="gene ID" value="MELO3C030122.2"/>
</dbReference>
<organism evidence="2">
    <name type="scientific">Cucumis melo</name>
    <name type="common">Muskmelon</name>
    <dbReference type="NCBI Taxonomy" id="3656"/>
    <lineage>
        <taxon>Eukaryota</taxon>
        <taxon>Viridiplantae</taxon>
        <taxon>Streptophyta</taxon>
        <taxon>Embryophyta</taxon>
        <taxon>Tracheophyta</taxon>
        <taxon>Spermatophyta</taxon>
        <taxon>Magnoliopsida</taxon>
        <taxon>eudicotyledons</taxon>
        <taxon>Gunneridae</taxon>
        <taxon>Pentapetalae</taxon>
        <taxon>rosids</taxon>
        <taxon>fabids</taxon>
        <taxon>Cucurbitales</taxon>
        <taxon>Cucurbitaceae</taxon>
        <taxon>Benincaseae</taxon>
        <taxon>Cucumis</taxon>
    </lineage>
</organism>
<proteinExistence type="predicted"/>
<evidence type="ECO:0000256" key="1">
    <source>
        <dbReference type="SAM" id="MobiDB-lite"/>
    </source>
</evidence>
<evidence type="ECO:0000313" key="2">
    <source>
        <dbReference type="EnsemblPlants" id="MELO3C030122.2.1"/>
    </source>
</evidence>
<sequence length="152" mass="17223">GKLLGSDHRVGYKELDKLCDVLPGILPNRVIQPIAEHSDYPVERIGEGWMVRRPSEKSLISFIFRSSTIPSLVLPFFRATDHSVTEVDQPNPSSRRRPDESFTATPTLDRPFFHRRAIDHSSVGLPSPLYVVKVLLQSIGAMKPYLRQFIDV</sequence>
<dbReference type="EnsemblPlants" id="MELO3C030122.2.1">
    <property type="protein sequence ID" value="MELO3C030122.2.1"/>
    <property type="gene ID" value="MELO3C030122.2"/>
</dbReference>
<dbReference type="AlphaFoldDB" id="A0A9I9E863"/>